<feature type="compositionally biased region" description="Basic and acidic residues" evidence="1">
    <location>
        <begin position="1"/>
        <end position="44"/>
    </location>
</feature>
<evidence type="ECO:0000256" key="1">
    <source>
        <dbReference type="SAM" id="MobiDB-lite"/>
    </source>
</evidence>
<evidence type="ECO:0000313" key="3">
    <source>
        <dbReference type="Proteomes" id="UP001302745"/>
    </source>
</evidence>
<reference evidence="2" key="1">
    <citation type="journal article" date="2023" name="Mol. Phylogenet. Evol.">
        <title>Genome-scale phylogeny and comparative genomics of the fungal order Sordariales.</title>
        <authorList>
            <person name="Hensen N."/>
            <person name="Bonometti L."/>
            <person name="Westerberg I."/>
            <person name="Brannstrom I.O."/>
            <person name="Guillou S."/>
            <person name="Cros-Aarteil S."/>
            <person name="Calhoun S."/>
            <person name="Haridas S."/>
            <person name="Kuo A."/>
            <person name="Mondo S."/>
            <person name="Pangilinan J."/>
            <person name="Riley R."/>
            <person name="LaButti K."/>
            <person name="Andreopoulos B."/>
            <person name="Lipzen A."/>
            <person name="Chen C."/>
            <person name="Yan M."/>
            <person name="Daum C."/>
            <person name="Ng V."/>
            <person name="Clum A."/>
            <person name="Steindorff A."/>
            <person name="Ohm R.A."/>
            <person name="Martin F."/>
            <person name="Silar P."/>
            <person name="Natvig D.O."/>
            <person name="Lalanne C."/>
            <person name="Gautier V."/>
            <person name="Ament-Velasquez S.L."/>
            <person name="Kruys A."/>
            <person name="Hutchinson M.I."/>
            <person name="Powell A.J."/>
            <person name="Barry K."/>
            <person name="Miller A.N."/>
            <person name="Grigoriev I.V."/>
            <person name="Debuchy R."/>
            <person name="Gladieux P."/>
            <person name="Hiltunen Thoren M."/>
            <person name="Johannesson H."/>
        </authorList>
    </citation>
    <scope>NUCLEOTIDE SEQUENCE</scope>
    <source>
        <strain evidence="2">CBS 538.74</strain>
    </source>
</reference>
<organism evidence="2 3">
    <name type="scientific">Chaetomidium leptoderma</name>
    <dbReference type="NCBI Taxonomy" id="669021"/>
    <lineage>
        <taxon>Eukaryota</taxon>
        <taxon>Fungi</taxon>
        <taxon>Dikarya</taxon>
        <taxon>Ascomycota</taxon>
        <taxon>Pezizomycotina</taxon>
        <taxon>Sordariomycetes</taxon>
        <taxon>Sordariomycetidae</taxon>
        <taxon>Sordariales</taxon>
        <taxon>Chaetomiaceae</taxon>
        <taxon>Chaetomidium</taxon>
    </lineage>
</organism>
<comment type="caution">
    <text evidence="2">The sequence shown here is derived from an EMBL/GenBank/DDBJ whole genome shotgun (WGS) entry which is preliminary data.</text>
</comment>
<protein>
    <submittedName>
        <fullName evidence="2">Uncharacterized protein</fullName>
    </submittedName>
</protein>
<gene>
    <name evidence="2" type="ORF">C8A00DRAFT_30726</name>
</gene>
<proteinExistence type="predicted"/>
<reference evidence="2" key="2">
    <citation type="submission" date="2023-05" db="EMBL/GenBank/DDBJ databases">
        <authorList>
            <consortium name="Lawrence Berkeley National Laboratory"/>
            <person name="Steindorff A."/>
            <person name="Hensen N."/>
            <person name="Bonometti L."/>
            <person name="Westerberg I."/>
            <person name="Brannstrom I.O."/>
            <person name="Guillou S."/>
            <person name="Cros-Aarteil S."/>
            <person name="Calhoun S."/>
            <person name="Haridas S."/>
            <person name="Kuo A."/>
            <person name="Mondo S."/>
            <person name="Pangilinan J."/>
            <person name="Riley R."/>
            <person name="Labutti K."/>
            <person name="Andreopoulos B."/>
            <person name="Lipzen A."/>
            <person name="Chen C."/>
            <person name="Yanf M."/>
            <person name="Daum C."/>
            <person name="Ng V."/>
            <person name="Clum A."/>
            <person name="Ohm R."/>
            <person name="Martin F."/>
            <person name="Silar P."/>
            <person name="Natvig D."/>
            <person name="Lalanne C."/>
            <person name="Gautier V."/>
            <person name="Ament-Velasquez S.L."/>
            <person name="Kruys A."/>
            <person name="Hutchinson M.I."/>
            <person name="Powell A.J."/>
            <person name="Barry K."/>
            <person name="Miller A.N."/>
            <person name="Grigoriev I.V."/>
            <person name="Debuchy R."/>
            <person name="Gladieux P."/>
            <person name="Thoren M.H."/>
            <person name="Johannesson H."/>
        </authorList>
    </citation>
    <scope>NUCLEOTIDE SEQUENCE</scope>
    <source>
        <strain evidence="2">CBS 538.74</strain>
    </source>
</reference>
<feature type="region of interest" description="Disordered" evidence="1">
    <location>
        <begin position="1"/>
        <end position="67"/>
    </location>
</feature>
<name>A0AAN6VSD5_9PEZI</name>
<dbReference type="EMBL" id="MU856868">
    <property type="protein sequence ID" value="KAK4156439.1"/>
    <property type="molecule type" value="Genomic_DNA"/>
</dbReference>
<dbReference type="Proteomes" id="UP001302745">
    <property type="component" value="Unassembled WGS sequence"/>
</dbReference>
<dbReference type="AlphaFoldDB" id="A0AAN6VSD5"/>
<keyword evidence="3" id="KW-1185">Reference proteome</keyword>
<sequence>MGKSKMDDTAAERIRRARGDKDGFSKRAADAAKRNDQGQRDDSSSKSSSSGGGGQSKSGQKSGSDKK</sequence>
<accession>A0AAN6VSD5</accession>
<feature type="compositionally biased region" description="Low complexity" evidence="1">
    <location>
        <begin position="57"/>
        <end position="67"/>
    </location>
</feature>
<evidence type="ECO:0000313" key="2">
    <source>
        <dbReference type="EMBL" id="KAK4156439.1"/>
    </source>
</evidence>